<evidence type="ECO:0000256" key="11">
    <source>
        <dbReference type="ARBA" id="ARBA00030945"/>
    </source>
</evidence>
<dbReference type="SUPFAM" id="SSF100920">
    <property type="entry name" value="Heat shock protein 70kD (HSP70), peptide-binding domain"/>
    <property type="match status" value="1"/>
</dbReference>
<evidence type="ECO:0000256" key="3">
    <source>
        <dbReference type="ARBA" id="ARBA00014415"/>
    </source>
</evidence>
<dbReference type="InterPro" id="IPR018181">
    <property type="entry name" value="Heat_shock_70_CS"/>
</dbReference>
<dbReference type="Gene3D" id="3.30.420.40">
    <property type="match status" value="2"/>
</dbReference>
<evidence type="ECO:0000256" key="12">
    <source>
        <dbReference type="ARBA" id="ARBA00033103"/>
    </source>
</evidence>
<evidence type="ECO:0000256" key="10">
    <source>
        <dbReference type="ARBA" id="ARBA00030019"/>
    </source>
</evidence>
<organism evidence="15 16">
    <name type="scientific">Paramaledivibacter caminithermalis (strain DSM 15212 / CIP 107654 / DViRD3)</name>
    <name type="common">Clostridium caminithermale</name>
    <dbReference type="NCBI Taxonomy" id="1121301"/>
    <lineage>
        <taxon>Bacteria</taxon>
        <taxon>Bacillati</taxon>
        <taxon>Bacillota</taxon>
        <taxon>Clostridia</taxon>
        <taxon>Peptostreptococcales</taxon>
        <taxon>Caminicellaceae</taxon>
        <taxon>Paramaledivibacter</taxon>
    </lineage>
</organism>
<feature type="coiled-coil region" evidence="14">
    <location>
        <begin position="505"/>
        <end position="611"/>
    </location>
</feature>
<dbReference type="PANTHER" id="PTHR19375">
    <property type="entry name" value="HEAT SHOCK PROTEIN 70KDA"/>
    <property type="match status" value="1"/>
</dbReference>
<keyword evidence="7 13" id="KW-0067">ATP-binding</keyword>
<sequence length="617" mass="69049">MKKIKDKNIKDTFRPIVGIDLGTTNSAVAYIYRKKPKIITSPKGEKIIPSVVLIDLNGNVVIGKDARDSMVAMPDRTVAAVKRKMGSNEGIQIADKVLLPEEVAALILKELKKYVDDLLGEGEKEAVITVPAYFTDKQRRATKKAGELAGFVVERIINEPTAAAMAYGLNNLKEDRHILVYDLGGGTFDVSIVEMMSGILEVKASTGNNFLGGEDFDWRLVDWFAEKIIKEHGVDPRKDIRAKALLKDEAERTKKQLSTENKVEISLPIVTVKNNQPISLSVEITRKEFEELIKDLLMETMEHVETVLKETSLTAKDIDDILLVGGSTRIPLVHELISDFFKKKPRNDINPDEAVALGAAVQAGIKSGVLAKSGMIVTDVAPFSMGIAVLKEWKNIAVRPGGYHVIIPRNTTIPVTRTEEFTTVYDGQTKVAIEIFQGENDWVKYNHKLGEFLLDGIPPNEAGREKIQVTFKYNLNGILEVTAKCEATGKEMSVTVQDALERESQEAYEDSIDKLNTLFENKEEDDLDEGLYSQMIDEIANDMVSELEEDRDLDDLLEEAEELIDRAKDLEKISEGEKLKRIDNIIRKLKKAVLRRNKEKLEDAIDRATDELIDIEL</sequence>
<evidence type="ECO:0000256" key="14">
    <source>
        <dbReference type="SAM" id="Coils"/>
    </source>
</evidence>
<comment type="similarity">
    <text evidence="2 13">Belongs to the heat shock protein 70 family.</text>
</comment>
<keyword evidence="8" id="KW-0346">Stress response</keyword>
<dbReference type="OrthoDB" id="9766019at2"/>
<dbReference type="PROSITE" id="PS00329">
    <property type="entry name" value="HSP70_2"/>
    <property type="match status" value="1"/>
</dbReference>
<proteinExistence type="inferred from homology"/>
<evidence type="ECO:0000256" key="13">
    <source>
        <dbReference type="RuleBase" id="RU003322"/>
    </source>
</evidence>
<dbReference type="Gene3D" id="3.90.640.10">
    <property type="entry name" value="Actin, Chain A, domain 4"/>
    <property type="match status" value="1"/>
</dbReference>
<evidence type="ECO:0000313" key="16">
    <source>
        <dbReference type="Proteomes" id="UP000184465"/>
    </source>
</evidence>
<dbReference type="SUPFAM" id="SSF53067">
    <property type="entry name" value="Actin-like ATPase domain"/>
    <property type="match status" value="2"/>
</dbReference>
<dbReference type="FunFam" id="3.30.420.40:FF:000071">
    <property type="entry name" value="Molecular chaperone DnaK"/>
    <property type="match status" value="1"/>
</dbReference>
<gene>
    <name evidence="15" type="ORF">SAMN02745912_00660</name>
</gene>
<dbReference type="RefSeq" id="WP_073146946.1">
    <property type="nucleotide sequence ID" value="NZ_FRAG01000005.1"/>
</dbReference>
<dbReference type="PRINTS" id="PR00301">
    <property type="entry name" value="HEATSHOCK70"/>
</dbReference>
<evidence type="ECO:0000256" key="4">
    <source>
        <dbReference type="ARBA" id="ARBA00017249"/>
    </source>
</evidence>
<dbReference type="AlphaFoldDB" id="A0A1M6L578"/>
<evidence type="ECO:0000256" key="9">
    <source>
        <dbReference type="ARBA" id="ARBA00023186"/>
    </source>
</evidence>
<evidence type="ECO:0000256" key="7">
    <source>
        <dbReference type="ARBA" id="ARBA00022840"/>
    </source>
</evidence>
<keyword evidence="9" id="KW-0143">Chaperone</keyword>
<protein>
    <recommendedName>
        <fullName evidence="3">Chaperone protein DnaK</fullName>
    </recommendedName>
    <alternativeName>
        <fullName evidence="4">Chaperone protein dnaK</fullName>
    </alternativeName>
    <alternativeName>
        <fullName evidence="12">HSP70</fullName>
    </alternativeName>
    <alternativeName>
        <fullName evidence="11">Heat shock 70 kDa protein</fullName>
    </alternativeName>
    <alternativeName>
        <fullName evidence="10">Heat shock protein 70</fullName>
    </alternativeName>
</protein>
<keyword evidence="5" id="KW-0597">Phosphoprotein</keyword>
<dbReference type="PROSITE" id="PS01036">
    <property type="entry name" value="HSP70_3"/>
    <property type="match status" value="1"/>
</dbReference>
<dbReference type="EMBL" id="FRAG01000005">
    <property type="protein sequence ID" value="SHJ66372.1"/>
    <property type="molecule type" value="Genomic_DNA"/>
</dbReference>
<evidence type="ECO:0000256" key="5">
    <source>
        <dbReference type="ARBA" id="ARBA00022553"/>
    </source>
</evidence>
<dbReference type="Proteomes" id="UP000184465">
    <property type="component" value="Unassembled WGS sequence"/>
</dbReference>
<keyword evidence="6 13" id="KW-0547">Nucleotide-binding</keyword>
<dbReference type="FunFam" id="3.90.640.10:FF:000003">
    <property type="entry name" value="Molecular chaperone DnaK"/>
    <property type="match status" value="1"/>
</dbReference>
<name>A0A1M6L578_PARC5</name>
<evidence type="ECO:0000256" key="6">
    <source>
        <dbReference type="ARBA" id="ARBA00022741"/>
    </source>
</evidence>
<evidence type="ECO:0000256" key="1">
    <source>
        <dbReference type="ARBA" id="ARBA00002290"/>
    </source>
</evidence>
<dbReference type="Gene3D" id="2.60.34.10">
    <property type="entry name" value="Substrate Binding Domain Of DNAk, Chain A, domain 1"/>
    <property type="match status" value="1"/>
</dbReference>
<dbReference type="InterPro" id="IPR029047">
    <property type="entry name" value="HSP70_peptide-bd_sf"/>
</dbReference>
<dbReference type="PROSITE" id="PS00297">
    <property type="entry name" value="HSP70_1"/>
    <property type="match status" value="1"/>
</dbReference>
<keyword evidence="16" id="KW-1185">Reference proteome</keyword>
<comment type="function">
    <text evidence="1">Acts as a chaperone.</text>
</comment>
<dbReference type="InterPro" id="IPR043129">
    <property type="entry name" value="ATPase_NBD"/>
</dbReference>
<accession>A0A1M6L578</accession>
<dbReference type="STRING" id="1121301.SAMN02745912_00660"/>
<reference evidence="15 16" key="1">
    <citation type="submission" date="2016-11" db="EMBL/GenBank/DDBJ databases">
        <authorList>
            <person name="Jaros S."/>
            <person name="Januszkiewicz K."/>
            <person name="Wedrychowicz H."/>
        </authorList>
    </citation>
    <scope>NUCLEOTIDE SEQUENCE [LARGE SCALE GENOMIC DNA]</scope>
    <source>
        <strain evidence="15 16">DSM 15212</strain>
    </source>
</reference>
<evidence type="ECO:0000313" key="15">
    <source>
        <dbReference type="EMBL" id="SHJ66372.1"/>
    </source>
</evidence>
<dbReference type="GO" id="GO:0140662">
    <property type="term" value="F:ATP-dependent protein folding chaperone"/>
    <property type="evidence" value="ECO:0007669"/>
    <property type="project" value="InterPro"/>
</dbReference>
<evidence type="ECO:0000256" key="8">
    <source>
        <dbReference type="ARBA" id="ARBA00023016"/>
    </source>
</evidence>
<dbReference type="InterPro" id="IPR013126">
    <property type="entry name" value="Hsp_70_fam"/>
</dbReference>
<dbReference type="Pfam" id="PF00012">
    <property type="entry name" value="HSP70"/>
    <property type="match status" value="2"/>
</dbReference>
<dbReference type="GO" id="GO:0005524">
    <property type="term" value="F:ATP binding"/>
    <property type="evidence" value="ECO:0007669"/>
    <property type="project" value="UniProtKB-KW"/>
</dbReference>
<evidence type="ECO:0000256" key="2">
    <source>
        <dbReference type="ARBA" id="ARBA00007381"/>
    </source>
</evidence>
<keyword evidence="14" id="KW-0175">Coiled coil</keyword>